<name>A0AAN9FZC3_9CAEN</name>
<organism evidence="2 3">
    <name type="scientific">Littorina saxatilis</name>
    <dbReference type="NCBI Taxonomy" id="31220"/>
    <lineage>
        <taxon>Eukaryota</taxon>
        <taxon>Metazoa</taxon>
        <taxon>Spiralia</taxon>
        <taxon>Lophotrochozoa</taxon>
        <taxon>Mollusca</taxon>
        <taxon>Gastropoda</taxon>
        <taxon>Caenogastropoda</taxon>
        <taxon>Littorinimorpha</taxon>
        <taxon>Littorinoidea</taxon>
        <taxon>Littorinidae</taxon>
        <taxon>Littorina</taxon>
    </lineage>
</organism>
<proteinExistence type="predicted"/>
<dbReference type="Proteomes" id="UP001374579">
    <property type="component" value="Unassembled WGS sequence"/>
</dbReference>
<sequence length="148" mass="16729">MMLLENVEKRITASAILDSDLLQDGVHREEKPLELLTRYQLLEFLTTNRELNPQPTDDLTDNPMKLHESLDMKGDSMLAYHDKLNHRMRGRREDAETATLSPHTVDAPFTTSNQSTVVQATVKKTKPDSLAKEGTEPSAGTLIFSFYL</sequence>
<dbReference type="EMBL" id="JBAMIC010001262">
    <property type="protein sequence ID" value="KAK7089554.1"/>
    <property type="molecule type" value="Genomic_DNA"/>
</dbReference>
<accession>A0AAN9FZC3</accession>
<keyword evidence="3" id="KW-1185">Reference proteome</keyword>
<feature type="region of interest" description="Disordered" evidence="1">
    <location>
        <begin position="89"/>
        <end position="109"/>
    </location>
</feature>
<evidence type="ECO:0000256" key="1">
    <source>
        <dbReference type="SAM" id="MobiDB-lite"/>
    </source>
</evidence>
<evidence type="ECO:0000313" key="3">
    <source>
        <dbReference type="Proteomes" id="UP001374579"/>
    </source>
</evidence>
<dbReference type="AlphaFoldDB" id="A0AAN9FZC3"/>
<protein>
    <submittedName>
        <fullName evidence="2">Uncharacterized protein</fullName>
    </submittedName>
</protein>
<gene>
    <name evidence="2" type="ORF">V1264_024441</name>
</gene>
<comment type="caution">
    <text evidence="2">The sequence shown here is derived from an EMBL/GenBank/DDBJ whole genome shotgun (WGS) entry which is preliminary data.</text>
</comment>
<evidence type="ECO:0000313" key="2">
    <source>
        <dbReference type="EMBL" id="KAK7089554.1"/>
    </source>
</evidence>
<reference evidence="2 3" key="1">
    <citation type="submission" date="2024-02" db="EMBL/GenBank/DDBJ databases">
        <title>Chromosome-scale genome assembly of the rough periwinkle Littorina saxatilis.</title>
        <authorList>
            <person name="De Jode A."/>
            <person name="Faria R."/>
            <person name="Formenti G."/>
            <person name="Sims Y."/>
            <person name="Smith T.P."/>
            <person name="Tracey A."/>
            <person name="Wood J.M.D."/>
            <person name="Zagrodzka Z.B."/>
            <person name="Johannesson K."/>
            <person name="Butlin R.K."/>
            <person name="Leder E.H."/>
        </authorList>
    </citation>
    <scope>NUCLEOTIDE SEQUENCE [LARGE SCALE GENOMIC DNA]</scope>
    <source>
        <strain evidence="2">Snail1</strain>
        <tissue evidence="2">Muscle</tissue>
    </source>
</reference>